<keyword evidence="5 8" id="KW-0472">Membrane</keyword>
<evidence type="ECO:0000256" key="6">
    <source>
        <dbReference type="ARBA" id="ARBA00023170"/>
    </source>
</evidence>
<keyword evidence="4 8" id="KW-1133">Transmembrane helix</keyword>
<dbReference type="GO" id="GO:0005886">
    <property type="term" value="C:plasma membrane"/>
    <property type="evidence" value="ECO:0007669"/>
    <property type="project" value="UniProtKB-SubCell"/>
</dbReference>
<feature type="transmembrane region" description="Helical" evidence="8">
    <location>
        <begin position="179"/>
        <end position="202"/>
    </location>
</feature>
<accession>A0A182WBC1</accession>
<evidence type="ECO:0000256" key="4">
    <source>
        <dbReference type="ARBA" id="ARBA00022989"/>
    </source>
</evidence>
<sequence length="416" mass="47768">MAWINTETDRLRQQLRNTIGPAVWISQCLSLAPYPLSLFQKKCSTDGVRFRVITFFRYMFGILTTALTIASQFVLFIYYPYLLYQPKVPIFIVILYYIVNILQSMTIAIMMIGCEARRGNYEGYFINVLSLINDTEPQRDCQTTIWYRNTVRALLFFYATVTLVLPIIMASVLQEVATIPYVITHIIPFVVSYLILMQYYCVLIHVSSILRKLNERLVPLMNMKSHLESGFLRQKHHVYNILGQSLSSSRVENNHLEQIEKLRLMHVRALDIAGSLSGKFGTVIILIVVAAFASVNIELLELYQCVKLGNLGPLYIVMKFLFAVIKFSFYILIAYPNRLIQNENQRTLFMLYKIKRTSCTLETNGAIEHYISQITNLQDIHQACGMINLDMKLISNVVAAITSIMVVLIQFSDTGL</sequence>
<feature type="transmembrane region" description="Helical" evidence="8">
    <location>
        <begin position="58"/>
        <end position="78"/>
    </location>
</feature>
<dbReference type="VEuPathDB" id="VectorBase:AMIN007650"/>
<dbReference type="Proteomes" id="UP000075920">
    <property type="component" value="Unassembled WGS sequence"/>
</dbReference>
<comment type="subcellular location">
    <subcellularLocation>
        <location evidence="1 8">Cell membrane</location>
        <topology evidence="1 8">Multi-pass membrane protein</topology>
    </subcellularLocation>
</comment>
<evidence type="ECO:0000256" key="8">
    <source>
        <dbReference type="RuleBase" id="RU363108"/>
    </source>
</evidence>
<evidence type="ECO:0000256" key="2">
    <source>
        <dbReference type="ARBA" id="ARBA00022475"/>
    </source>
</evidence>
<keyword evidence="2 8" id="KW-1003">Cell membrane</keyword>
<keyword evidence="3 8" id="KW-0812">Transmembrane</keyword>
<dbReference type="EnsemblMetazoa" id="AMIN007650-RA">
    <property type="protein sequence ID" value="AMIN007650-PA"/>
    <property type="gene ID" value="AMIN007650"/>
</dbReference>
<keyword evidence="7 8" id="KW-0807">Transducer</keyword>
<dbReference type="GO" id="GO:0050909">
    <property type="term" value="P:sensory perception of taste"/>
    <property type="evidence" value="ECO:0007669"/>
    <property type="project" value="InterPro"/>
</dbReference>
<dbReference type="InterPro" id="IPR013604">
    <property type="entry name" value="7TM_chemorcpt"/>
</dbReference>
<evidence type="ECO:0000256" key="1">
    <source>
        <dbReference type="ARBA" id="ARBA00004651"/>
    </source>
</evidence>
<keyword evidence="10" id="KW-1185">Reference proteome</keyword>
<dbReference type="GO" id="GO:0030425">
    <property type="term" value="C:dendrite"/>
    <property type="evidence" value="ECO:0007669"/>
    <property type="project" value="TreeGrafter"/>
</dbReference>
<evidence type="ECO:0000313" key="9">
    <source>
        <dbReference type="EnsemblMetazoa" id="AMIN007650-PA"/>
    </source>
</evidence>
<proteinExistence type="inferred from homology"/>
<dbReference type="GO" id="GO:0007165">
    <property type="term" value="P:signal transduction"/>
    <property type="evidence" value="ECO:0007669"/>
    <property type="project" value="UniProtKB-KW"/>
</dbReference>
<protein>
    <recommendedName>
        <fullName evidence="8">Gustatory receptor</fullName>
    </recommendedName>
</protein>
<organism evidence="9 10">
    <name type="scientific">Anopheles minimus</name>
    <dbReference type="NCBI Taxonomy" id="112268"/>
    <lineage>
        <taxon>Eukaryota</taxon>
        <taxon>Metazoa</taxon>
        <taxon>Ecdysozoa</taxon>
        <taxon>Arthropoda</taxon>
        <taxon>Hexapoda</taxon>
        <taxon>Insecta</taxon>
        <taxon>Pterygota</taxon>
        <taxon>Neoptera</taxon>
        <taxon>Endopterygota</taxon>
        <taxon>Diptera</taxon>
        <taxon>Nematocera</taxon>
        <taxon>Culicoidea</taxon>
        <taxon>Culicidae</taxon>
        <taxon>Anophelinae</taxon>
        <taxon>Anopheles</taxon>
    </lineage>
</organism>
<evidence type="ECO:0000256" key="5">
    <source>
        <dbReference type="ARBA" id="ARBA00023136"/>
    </source>
</evidence>
<evidence type="ECO:0000256" key="7">
    <source>
        <dbReference type="ARBA" id="ARBA00023224"/>
    </source>
</evidence>
<reference evidence="10" key="1">
    <citation type="submission" date="2013-03" db="EMBL/GenBank/DDBJ databases">
        <title>The Genome Sequence of Anopheles minimus MINIMUS1.</title>
        <authorList>
            <consortium name="The Broad Institute Genomics Platform"/>
            <person name="Neafsey D.E."/>
            <person name="Walton C."/>
            <person name="Walker B."/>
            <person name="Young S.K."/>
            <person name="Zeng Q."/>
            <person name="Gargeya S."/>
            <person name="Fitzgerald M."/>
            <person name="Haas B."/>
            <person name="Abouelleil A."/>
            <person name="Allen A.W."/>
            <person name="Alvarado L."/>
            <person name="Arachchi H.M."/>
            <person name="Berlin A.M."/>
            <person name="Chapman S.B."/>
            <person name="Gainer-Dewar J."/>
            <person name="Goldberg J."/>
            <person name="Griggs A."/>
            <person name="Gujja S."/>
            <person name="Hansen M."/>
            <person name="Howarth C."/>
            <person name="Imamovic A."/>
            <person name="Ireland A."/>
            <person name="Larimer J."/>
            <person name="McCowan C."/>
            <person name="Murphy C."/>
            <person name="Pearson M."/>
            <person name="Poon T.W."/>
            <person name="Priest M."/>
            <person name="Roberts A."/>
            <person name="Saif S."/>
            <person name="Shea T."/>
            <person name="Sisk P."/>
            <person name="Sykes S."/>
            <person name="Wortman J."/>
            <person name="Nusbaum C."/>
            <person name="Birren B."/>
        </authorList>
    </citation>
    <scope>NUCLEOTIDE SEQUENCE [LARGE SCALE GENOMIC DNA]</scope>
    <source>
        <strain evidence="10">MINIMUS1</strain>
    </source>
</reference>
<feature type="transmembrane region" description="Helical" evidence="8">
    <location>
        <begin position="90"/>
        <end position="112"/>
    </location>
</feature>
<dbReference type="PANTHER" id="PTHR21143">
    <property type="entry name" value="INVERTEBRATE GUSTATORY RECEPTOR"/>
    <property type="match status" value="1"/>
</dbReference>
<name>A0A182WBC1_9DIPT</name>
<feature type="transmembrane region" description="Helical" evidence="8">
    <location>
        <begin position="153"/>
        <end position="173"/>
    </location>
</feature>
<comment type="function">
    <text evidence="8">Gustatory receptor which mediates acceptance or avoidance behavior, depending on its substrates.</text>
</comment>
<dbReference type="GO" id="GO:0043025">
    <property type="term" value="C:neuronal cell body"/>
    <property type="evidence" value="ECO:0007669"/>
    <property type="project" value="TreeGrafter"/>
</dbReference>
<evidence type="ECO:0000256" key="3">
    <source>
        <dbReference type="ARBA" id="ARBA00022692"/>
    </source>
</evidence>
<feature type="transmembrane region" description="Helical" evidence="8">
    <location>
        <begin position="313"/>
        <end position="335"/>
    </location>
</feature>
<feature type="transmembrane region" description="Helical" evidence="8">
    <location>
        <begin position="393"/>
        <end position="411"/>
    </location>
</feature>
<dbReference type="GO" id="GO:0030424">
    <property type="term" value="C:axon"/>
    <property type="evidence" value="ECO:0007669"/>
    <property type="project" value="TreeGrafter"/>
</dbReference>
<dbReference type="AlphaFoldDB" id="A0A182WBC1"/>
<dbReference type="Pfam" id="PF08395">
    <property type="entry name" value="7tm_7"/>
    <property type="match status" value="1"/>
</dbReference>
<comment type="similarity">
    <text evidence="8">Belongs to the insect chemoreceptor superfamily. Gustatory receptor (GR) family.</text>
</comment>
<dbReference type="PANTHER" id="PTHR21143:SF134">
    <property type="entry name" value="GUSTATORY RECEPTOR"/>
    <property type="match status" value="1"/>
</dbReference>
<feature type="transmembrane region" description="Helical" evidence="8">
    <location>
        <begin position="269"/>
        <end position="293"/>
    </location>
</feature>
<evidence type="ECO:0000313" key="10">
    <source>
        <dbReference type="Proteomes" id="UP000075920"/>
    </source>
</evidence>
<keyword evidence="6 8" id="KW-0675">Receptor</keyword>
<dbReference type="GO" id="GO:0007635">
    <property type="term" value="P:chemosensory behavior"/>
    <property type="evidence" value="ECO:0007669"/>
    <property type="project" value="TreeGrafter"/>
</dbReference>
<dbReference type="GO" id="GO:0008049">
    <property type="term" value="P:male courtship behavior"/>
    <property type="evidence" value="ECO:0007669"/>
    <property type="project" value="TreeGrafter"/>
</dbReference>
<dbReference type="STRING" id="112268.A0A182WBC1"/>
<reference evidence="9" key="2">
    <citation type="submission" date="2020-05" db="UniProtKB">
        <authorList>
            <consortium name="EnsemblMetazoa"/>
        </authorList>
    </citation>
    <scope>IDENTIFICATION</scope>
    <source>
        <strain evidence="9">MINIMUS1</strain>
    </source>
</reference>